<name>A0A6C0ERN4_9ZZZZ</name>
<accession>A0A6C0ERN4</accession>
<dbReference type="AlphaFoldDB" id="A0A6C0ERN4"/>
<dbReference type="Gene3D" id="2.60.120.620">
    <property type="entry name" value="q2cbj1_9rhob like domain"/>
    <property type="match status" value="1"/>
</dbReference>
<evidence type="ECO:0000259" key="6">
    <source>
        <dbReference type="PROSITE" id="PS51471"/>
    </source>
</evidence>
<keyword evidence="4" id="KW-0560">Oxidoreductase</keyword>
<organism evidence="7">
    <name type="scientific">viral metagenome</name>
    <dbReference type="NCBI Taxonomy" id="1070528"/>
    <lineage>
        <taxon>unclassified sequences</taxon>
        <taxon>metagenomes</taxon>
        <taxon>organismal metagenomes</taxon>
    </lineage>
</organism>
<comment type="cofactor">
    <cofactor evidence="1">
        <name>L-ascorbate</name>
        <dbReference type="ChEBI" id="CHEBI:38290"/>
    </cofactor>
</comment>
<dbReference type="PANTHER" id="PTHR10869">
    <property type="entry name" value="PROLYL 4-HYDROXYLASE ALPHA SUBUNIT"/>
    <property type="match status" value="1"/>
</dbReference>
<dbReference type="InterPro" id="IPR006620">
    <property type="entry name" value="Pro_4_hyd_alph"/>
</dbReference>
<evidence type="ECO:0000313" key="7">
    <source>
        <dbReference type="EMBL" id="QHT31193.1"/>
    </source>
</evidence>
<keyword evidence="5" id="KW-0408">Iron</keyword>
<dbReference type="GO" id="GO:0005506">
    <property type="term" value="F:iron ion binding"/>
    <property type="evidence" value="ECO:0007669"/>
    <property type="project" value="InterPro"/>
</dbReference>
<dbReference type="Pfam" id="PF13640">
    <property type="entry name" value="2OG-FeII_Oxy_3"/>
    <property type="match status" value="1"/>
</dbReference>
<dbReference type="PROSITE" id="PS51471">
    <property type="entry name" value="FE2OG_OXY"/>
    <property type="match status" value="1"/>
</dbReference>
<dbReference type="InterPro" id="IPR005123">
    <property type="entry name" value="Oxoglu/Fe-dep_dioxygenase_dom"/>
</dbReference>
<proteinExistence type="predicted"/>
<keyword evidence="3" id="KW-0223">Dioxygenase</keyword>
<dbReference type="EMBL" id="MN738916">
    <property type="protein sequence ID" value="QHT31193.1"/>
    <property type="molecule type" value="Genomic_DNA"/>
</dbReference>
<dbReference type="SMART" id="SM00702">
    <property type="entry name" value="P4Hc"/>
    <property type="match status" value="1"/>
</dbReference>
<dbReference type="InterPro" id="IPR044862">
    <property type="entry name" value="Pro_4_hyd_alph_FE2OG_OXY"/>
</dbReference>
<dbReference type="GO" id="GO:0051213">
    <property type="term" value="F:dioxygenase activity"/>
    <property type="evidence" value="ECO:0007669"/>
    <property type="project" value="UniProtKB-KW"/>
</dbReference>
<evidence type="ECO:0000256" key="2">
    <source>
        <dbReference type="ARBA" id="ARBA00022723"/>
    </source>
</evidence>
<keyword evidence="2" id="KW-0479">Metal-binding</keyword>
<protein>
    <recommendedName>
        <fullName evidence="6">Fe2OG dioxygenase domain-containing protein</fullName>
    </recommendedName>
</protein>
<evidence type="ECO:0000256" key="1">
    <source>
        <dbReference type="ARBA" id="ARBA00001961"/>
    </source>
</evidence>
<reference evidence="7" key="1">
    <citation type="journal article" date="2020" name="Nature">
        <title>Giant virus diversity and host interactions through global metagenomics.</title>
        <authorList>
            <person name="Schulz F."/>
            <person name="Roux S."/>
            <person name="Paez-Espino D."/>
            <person name="Jungbluth S."/>
            <person name="Walsh D.A."/>
            <person name="Denef V.J."/>
            <person name="McMahon K.D."/>
            <person name="Konstantinidis K.T."/>
            <person name="Eloe-Fadrosh E.A."/>
            <person name="Kyrpides N.C."/>
            <person name="Woyke T."/>
        </authorList>
    </citation>
    <scope>NUCLEOTIDE SEQUENCE</scope>
    <source>
        <strain evidence="7">GVMAG-M-3300009155-2</strain>
    </source>
</reference>
<dbReference type="GO" id="GO:0031418">
    <property type="term" value="F:L-ascorbic acid binding"/>
    <property type="evidence" value="ECO:0007669"/>
    <property type="project" value="InterPro"/>
</dbReference>
<dbReference type="GO" id="GO:0016705">
    <property type="term" value="F:oxidoreductase activity, acting on paired donors, with incorporation or reduction of molecular oxygen"/>
    <property type="evidence" value="ECO:0007669"/>
    <property type="project" value="InterPro"/>
</dbReference>
<feature type="domain" description="Fe2OG dioxygenase" evidence="6">
    <location>
        <begin position="93"/>
        <end position="186"/>
    </location>
</feature>
<dbReference type="InterPro" id="IPR045054">
    <property type="entry name" value="P4HA-like"/>
</dbReference>
<dbReference type="PANTHER" id="PTHR10869:SF246">
    <property type="entry name" value="TRANSMEMBRANE PROLYL 4-HYDROXYLASE"/>
    <property type="match status" value="1"/>
</dbReference>
<evidence type="ECO:0000256" key="3">
    <source>
        <dbReference type="ARBA" id="ARBA00022964"/>
    </source>
</evidence>
<evidence type="ECO:0000256" key="4">
    <source>
        <dbReference type="ARBA" id="ARBA00023002"/>
    </source>
</evidence>
<evidence type="ECO:0000256" key="5">
    <source>
        <dbReference type="ARBA" id="ARBA00023004"/>
    </source>
</evidence>
<sequence length="189" mass="22592">METIEYVEIYENILSDELCDEIIDKFEKQENKYPGHTGSGLNTNIKLTTDFHLIRQQDNEWNDIDKKLYIGLNKCLVKYREKYKAFQVYTEITDTGFQIQRYISNEGFYIYHNDYRNDNDKYRILTFLFYLNDVEKGGETEFLYGRLKVKPEKGKCVLFPAWWTFPHSGLIPISNNKYIATGWLHYKNS</sequence>